<keyword evidence="3" id="KW-1185">Reference proteome</keyword>
<evidence type="ECO:0000259" key="1">
    <source>
        <dbReference type="Pfam" id="PF07179"/>
    </source>
</evidence>
<dbReference type="RefSeq" id="WP_113983487.1">
    <property type="nucleotide sequence ID" value="NZ_QMEY01000013.1"/>
</dbReference>
<dbReference type="AlphaFoldDB" id="A0A366LUK8"/>
<protein>
    <recommendedName>
        <fullName evidence="1">SseB protein N-terminal domain-containing protein</fullName>
    </recommendedName>
</protein>
<organism evidence="2 3">
    <name type="scientific">Spongiactinospora rosea</name>
    <dbReference type="NCBI Taxonomy" id="2248750"/>
    <lineage>
        <taxon>Bacteria</taxon>
        <taxon>Bacillati</taxon>
        <taxon>Actinomycetota</taxon>
        <taxon>Actinomycetes</taxon>
        <taxon>Streptosporangiales</taxon>
        <taxon>Streptosporangiaceae</taxon>
        <taxon>Spongiactinospora</taxon>
    </lineage>
</organism>
<sequence length="141" mass="14517">MASPDDTGGGALAEAAGRYAGGTLDARRLHEVFCGSDIFCEAAEAPGFIARRIDGGMVIPVFSSLPALVGFAARDALVRFAAGRTGWFSARGQDLLDLLPDGFDLLLDPGTPHAVRLRAGATERRVVVALGVRPGGGGAPR</sequence>
<dbReference type="Pfam" id="PF07179">
    <property type="entry name" value="SseB"/>
    <property type="match status" value="1"/>
</dbReference>
<reference evidence="2 3" key="1">
    <citation type="submission" date="2018-06" db="EMBL/GenBank/DDBJ databases">
        <title>Sphaerisporangium craniellae sp. nov., isolated from a marine sponge in the South China Sea.</title>
        <authorList>
            <person name="Li L."/>
        </authorList>
    </citation>
    <scope>NUCLEOTIDE SEQUENCE [LARGE SCALE GENOMIC DNA]</scope>
    <source>
        <strain evidence="2 3">LHW63015</strain>
    </source>
</reference>
<dbReference type="Proteomes" id="UP000253303">
    <property type="component" value="Unassembled WGS sequence"/>
</dbReference>
<accession>A0A366LUK8</accession>
<dbReference type="InterPro" id="IPR009839">
    <property type="entry name" value="SseB_N"/>
</dbReference>
<proteinExistence type="predicted"/>
<dbReference type="EMBL" id="QMEY01000013">
    <property type="protein sequence ID" value="RBQ17039.1"/>
    <property type="molecule type" value="Genomic_DNA"/>
</dbReference>
<feature type="domain" description="SseB protein N-terminal" evidence="1">
    <location>
        <begin position="51"/>
        <end position="119"/>
    </location>
</feature>
<evidence type="ECO:0000313" key="3">
    <source>
        <dbReference type="Proteomes" id="UP000253303"/>
    </source>
</evidence>
<evidence type="ECO:0000313" key="2">
    <source>
        <dbReference type="EMBL" id="RBQ17039.1"/>
    </source>
</evidence>
<dbReference type="OrthoDB" id="4303706at2"/>
<name>A0A366LUK8_9ACTN</name>
<gene>
    <name evidence="2" type="ORF">DP939_26480</name>
</gene>
<comment type="caution">
    <text evidence="2">The sequence shown here is derived from an EMBL/GenBank/DDBJ whole genome shotgun (WGS) entry which is preliminary data.</text>
</comment>